<reference evidence="3 4" key="1">
    <citation type="submission" date="2023-07" db="EMBL/GenBank/DDBJ databases">
        <title>Sequencing the genomes of 1000 actinobacteria strains.</title>
        <authorList>
            <person name="Klenk H.-P."/>
        </authorList>
    </citation>
    <scope>NUCLEOTIDE SEQUENCE [LARGE SCALE GENOMIC DNA]</scope>
    <source>
        <strain evidence="3 4">GD13</strain>
    </source>
</reference>
<keyword evidence="1" id="KW-1133">Transmembrane helix</keyword>
<feature type="signal peptide" evidence="2">
    <location>
        <begin position="1"/>
        <end position="45"/>
    </location>
</feature>
<dbReference type="Proteomes" id="UP001240447">
    <property type="component" value="Unassembled WGS sequence"/>
</dbReference>
<accession>A0ABT9NLB2</accession>
<keyword evidence="4" id="KW-1185">Reference proteome</keyword>
<feature type="chain" id="PRO_5046864041" description="Tissue inhibitor of metalloproteinase" evidence="2">
    <location>
        <begin position="46"/>
        <end position="215"/>
    </location>
</feature>
<feature type="transmembrane region" description="Helical" evidence="1">
    <location>
        <begin position="184"/>
        <end position="207"/>
    </location>
</feature>
<evidence type="ECO:0000256" key="1">
    <source>
        <dbReference type="SAM" id="Phobius"/>
    </source>
</evidence>
<evidence type="ECO:0000313" key="4">
    <source>
        <dbReference type="Proteomes" id="UP001240447"/>
    </source>
</evidence>
<dbReference type="SUPFAM" id="SSF50242">
    <property type="entry name" value="TIMP-like"/>
    <property type="match status" value="1"/>
</dbReference>
<sequence length="215" mass="22694">MRWQPPGRGRRLTSMSLLVRLVARLCLVASFALAPLLLVAAPAHACSCAQVAPEEHRERADVVVVGELLDVEHGNRQTLLQVGVEGVEKGESGRVLRLLTAGDGAACGLDFVTVGERYRFYATENAEGILEAGLCGGTTGIGTTPVDPEVAKPPTATGERAYESFAEFSADSARPRLPASGNRLGLAEGAAMVAAATLGAGAFAWWLRRRRTRNG</sequence>
<gene>
    <name evidence="3" type="ORF">J2S59_001021</name>
</gene>
<comment type="caution">
    <text evidence="3">The sequence shown here is derived from an EMBL/GenBank/DDBJ whole genome shotgun (WGS) entry which is preliminary data.</text>
</comment>
<evidence type="ECO:0008006" key="5">
    <source>
        <dbReference type="Google" id="ProtNLM"/>
    </source>
</evidence>
<dbReference type="Gene3D" id="2.40.50.120">
    <property type="match status" value="1"/>
</dbReference>
<keyword evidence="2" id="KW-0732">Signal</keyword>
<keyword evidence="1" id="KW-0472">Membrane</keyword>
<keyword evidence="1" id="KW-0812">Transmembrane</keyword>
<organism evidence="3 4">
    <name type="scientific">Nocardioides massiliensis</name>
    <dbReference type="NCBI Taxonomy" id="1325935"/>
    <lineage>
        <taxon>Bacteria</taxon>
        <taxon>Bacillati</taxon>
        <taxon>Actinomycetota</taxon>
        <taxon>Actinomycetes</taxon>
        <taxon>Propionibacteriales</taxon>
        <taxon>Nocardioidaceae</taxon>
        <taxon>Nocardioides</taxon>
    </lineage>
</organism>
<proteinExistence type="predicted"/>
<dbReference type="EMBL" id="JAUSQM010000001">
    <property type="protein sequence ID" value="MDP9821212.1"/>
    <property type="molecule type" value="Genomic_DNA"/>
</dbReference>
<evidence type="ECO:0000313" key="3">
    <source>
        <dbReference type="EMBL" id="MDP9821212.1"/>
    </source>
</evidence>
<name>A0ABT9NLB2_9ACTN</name>
<dbReference type="RefSeq" id="WP_068117550.1">
    <property type="nucleotide sequence ID" value="NZ_JAUSQM010000001.1"/>
</dbReference>
<evidence type="ECO:0000256" key="2">
    <source>
        <dbReference type="SAM" id="SignalP"/>
    </source>
</evidence>
<protein>
    <recommendedName>
        <fullName evidence="5">Tissue inhibitor of metalloproteinase</fullName>
    </recommendedName>
</protein>
<dbReference type="InterPro" id="IPR008993">
    <property type="entry name" value="TIMP-like_OB-fold"/>
</dbReference>